<dbReference type="InterPro" id="IPR029068">
    <property type="entry name" value="Glyas_Bleomycin-R_OHBP_Dase"/>
</dbReference>
<gene>
    <name evidence="2" type="ORF">KTC_12710</name>
</gene>
<dbReference type="InterPro" id="IPR004360">
    <property type="entry name" value="Glyas_Fos-R_dOase_dom"/>
</dbReference>
<accession>A0A455SG94</accession>
<feature type="domain" description="VOC" evidence="1">
    <location>
        <begin position="2"/>
        <end position="122"/>
    </location>
</feature>
<evidence type="ECO:0000259" key="1">
    <source>
        <dbReference type="PROSITE" id="PS51819"/>
    </source>
</evidence>
<dbReference type="PROSITE" id="PS51819">
    <property type="entry name" value="VOC"/>
    <property type="match status" value="1"/>
</dbReference>
<dbReference type="InterPro" id="IPR037523">
    <property type="entry name" value="VOC_core"/>
</dbReference>
<organism evidence="2">
    <name type="scientific">Thermosporothrix sp. COM3</name>
    <dbReference type="NCBI Taxonomy" id="2490863"/>
    <lineage>
        <taxon>Bacteria</taxon>
        <taxon>Bacillati</taxon>
        <taxon>Chloroflexota</taxon>
        <taxon>Ktedonobacteria</taxon>
        <taxon>Ktedonobacterales</taxon>
        <taxon>Thermosporotrichaceae</taxon>
        <taxon>Thermosporothrix</taxon>
    </lineage>
</organism>
<dbReference type="AlphaFoldDB" id="A0A455SG94"/>
<dbReference type="SUPFAM" id="SSF54593">
    <property type="entry name" value="Glyoxalase/Bleomycin resistance protein/Dihydroxybiphenyl dioxygenase"/>
    <property type="match status" value="1"/>
</dbReference>
<proteinExistence type="predicted"/>
<evidence type="ECO:0000313" key="2">
    <source>
        <dbReference type="EMBL" id="BBH86520.1"/>
    </source>
</evidence>
<sequence length="126" mass="14513">MKLNFICRLVKDVPQTVHFWREVMQRPITYYDESIGYASVDTGGTTLAIFRQAAFSRMLNMEIPESCHTYLSFQVENLDTTFADLIRRGAKELLPPQDFPALHARQAYVCDPEGYLIQLYSSLQAQ</sequence>
<dbReference type="Gene3D" id="3.10.180.10">
    <property type="entry name" value="2,3-Dihydroxybiphenyl 1,2-Dioxygenase, domain 1"/>
    <property type="match status" value="1"/>
</dbReference>
<dbReference type="EMBL" id="AP019376">
    <property type="protein sequence ID" value="BBH86520.1"/>
    <property type="molecule type" value="Genomic_DNA"/>
</dbReference>
<reference evidence="2" key="1">
    <citation type="submission" date="2018-12" db="EMBL/GenBank/DDBJ databases">
        <title>Novel natural products biosynthetic potential of the class Ktedonobacteria.</title>
        <authorList>
            <person name="Zheng Y."/>
            <person name="Saitou A."/>
            <person name="Wang C.M."/>
            <person name="Toyoda A."/>
            <person name="Minakuchi Y."/>
            <person name="Sekiguchi Y."/>
            <person name="Ueda K."/>
            <person name="Takano H."/>
            <person name="Sakai Y."/>
            <person name="Yokota A."/>
            <person name="Yabe S."/>
        </authorList>
    </citation>
    <scope>NUCLEOTIDE SEQUENCE</scope>
    <source>
        <strain evidence="2">COM3</strain>
    </source>
</reference>
<name>A0A455SG94_9CHLR</name>
<protein>
    <recommendedName>
        <fullName evidence="1">VOC domain-containing protein</fullName>
    </recommendedName>
</protein>
<dbReference type="Pfam" id="PF00903">
    <property type="entry name" value="Glyoxalase"/>
    <property type="match status" value="1"/>
</dbReference>